<organism evidence="2 3">
    <name type="scientific">Colletotrichum fioriniae PJ7</name>
    <dbReference type="NCBI Taxonomy" id="1445577"/>
    <lineage>
        <taxon>Eukaryota</taxon>
        <taxon>Fungi</taxon>
        <taxon>Dikarya</taxon>
        <taxon>Ascomycota</taxon>
        <taxon>Pezizomycotina</taxon>
        <taxon>Sordariomycetes</taxon>
        <taxon>Hypocreomycetidae</taxon>
        <taxon>Glomerellales</taxon>
        <taxon>Glomerellaceae</taxon>
        <taxon>Colletotrichum</taxon>
        <taxon>Colletotrichum acutatum species complex</taxon>
    </lineage>
</organism>
<reference evidence="2 3" key="1">
    <citation type="submission" date="2014-02" db="EMBL/GenBank/DDBJ databases">
        <title>The genome sequence of Colletotrichum fioriniae PJ7.</title>
        <authorList>
            <person name="Baroncelli R."/>
            <person name="Thon M.R."/>
        </authorList>
    </citation>
    <scope>NUCLEOTIDE SEQUENCE [LARGE SCALE GENOMIC DNA]</scope>
    <source>
        <strain evidence="2 3">PJ7</strain>
    </source>
</reference>
<accession>A0A010Q139</accession>
<dbReference type="STRING" id="1445577.A0A010Q139"/>
<comment type="caution">
    <text evidence="2">The sequence shown here is derived from an EMBL/GenBank/DDBJ whole genome shotgun (WGS) entry which is preliminary data.</text>
</comment>
<evidence type="ECO:0000313" key="3">
    <source>
        <dbReference type="Proteomes" id="UP000020467"/>
    </source>
</evidence>
<dbReference type="eggNOG" id="ENOG502SYAN">
    <property type="taxonomic scope" value="Eukaryota"/>
</dbReference>
<gene>
    <name evidence="2" type="ORF">CFIO01_12682</name>
</gene>
<dbReference type="AlphaFoldDB" id="A0A010Q139"/>
<keyword evidence="1" id="KW-0732">Signal</keyword>
<evidence type="ECO:0000313" key="2">
    <source>
        <dbReference type="EMBL" id="EXF73497.1"/>
    </source>
</evidence>
<sequence>MRISNVLLLGGVSLIVAAPAGAVNEGTRGASISFPESTHYKKSPNAAAEPAPAIEFLASVHYERSSKADAEPSISFLESVHYKKGPEPAAEPTIEILESVHY</sequence>
<name>A0A010Q139_9PEZI</name>
<dbReference type="HOGENOM" id="CLU_2277272_0_0_1"/>
<proteinExistence type="predicted"/>
<dbReference type="KEGG" id="cfj:CFIO01_12682"/>
<feature type="signal peptide" evidence="1">
    <location>
        <begin position="1"/>
        <end position="22"/>
    </location>
</feature>
<feature type="chain" id="PRO_5001454869" evidence="1">
    <location>
        <begin position="23"/>
        <end position="102"/>
    </location>
</feature>
<evidence type="ECO:0000256" key="1">
    <source>
        <dbReference type="SAM" id="SignalP"/>
    </source>
</evidence>
<dbReference type="OrthoDB" id="3776050at2759"/>
<dbReference type="Proteomes" id="UP000020467">
    <property type="component" value="Unassembled WGS sequence"/>
</dbReference>
<keyword evidence="3" id="KW-1185">Reference proteome</keyword>
<protein>
    <submittedName>
        <fullName evidence="2">Uncharacterized protein</fullName>
    </submittedName>
</protein>
<dbReference type="EMBL" id="JARH01001053">
    <property type="protein sequence ID" value="EXF73497.1"/>
    <property type="molecule type" value="Genomic_DNA"/>
</dbReference>